<evidence type="ECO:0000313" key="6">
    <source>
        <dbReference type="Proteomes" id="UP001156441"/>
    </source>
</evidence>
<dbReference type="InterPro" id="IPR018062">
    <property type="entry name" value="HTH_AraC-typ_CS"/>
</dbReference>
<protein>
    <submittedName>
        <fullName evidence="5">Helix-turn-helix transcriptional regulator</fullName>
    </submittedName>
</protein>
<comment type="caution">
    <text evidence="5">The sequence shown here is derived from an EMBL/GenBank/DDBJ whole genome shotgun (WGS) entry which is preliminary data.</text>
</comment>
<dbReference type="InterPro" id="IPR009057">
    <property type="entry name" value="Homeodomain-like_sf"/>
</dbReference>
<feature type="domain" description="HTH araC/xylS-type" evidence="4">
    <location>
        <begin position="170"/>
        <end position="266"/>
    </location>
</feature>
<sequence>MSLRGHPMQSPGHFGSDPVVCEEYGYGLGSPGGILVLVYRGAGRVTFGETRDDFLHQLYWSPDGVLSTVGGFAGGREAFWARRAVTHEVVAAGGRTVYRVFLREVPPALGGARSGAVSVSPDAARAMVSIGRGGVGEAEALAARSRIMAGLAASTREFVDHHAVGAGFAMTIARAVTRDPGDAVGLAEWATRLHTSVKTVQRDFEREFGMPYSRWRTLARLRAARALLEFHPVHQVAHRVGYASPSSFVAAFAKEFGDTPGRLRGGLRGARMGY</sequence>
<reference evidence="5 6" key="1">
    <citation type="submission" date="2021-02" db="EMBL/GenBank/DDBJ databases">
        <title>Actinophytocola xerophila sp. nov., isolated from soil of cotton cropping field.</title>
        <authorList>
            <person name="Huang R."/>
            <person name="Chen X."/>
            <person name="Ge X."/>
            <person name="Liu W."/>
        </authorList>
    </citation>
    <scope>NUCLEOTIDE SEQUENCE [LARGE SCALE GENOMIC DNA]</scope>
    <source>
        <strain evidence="5 6">S1-96</strain>
    </source>
</reference>
<proteinExistence type="predicted"/>
<keyword evidence="3" id="KW-0804">Transcription</keyword>
<dbReference type="Pfam" id="PF12833">
    <property type="entry name" value="HTH_18"/>
    <property type="match status" value="1"/>
</dbReference>
<keyword evidence="6" id="KW-1185">Reference proteome</keyword>
<name>A0ABT2J940_9PSEU</name>
<dbReference type="Gene3D" id="1.10.10.60">
    <property type="entry name" value="Homeodomain-like"/>
    <property type="match status" value="1"/>
</dbReference>
<evidence type="ECO:0000256" key="3">
    <source>
        <dbReference type="ARBA" id="ARBA00023163"/>
    </source>
</evidence>
<accession>A0ABT2J940</accession>
<dbReference type="SUPFAM" id="SSF46689">
    <property type="entry name" value="Homeodomain-like"/>
    <property type="match status" value="1"/>
</dbReference>
<dbReference type="InterPro" id="IPR018060">
    <property type="entry name" value="HTH_AraC"/>
</dbReference>
<dbReference type="SMART" id="SM00342">
    <property type="entry name" value="HTH_ARAC"/>
    <property type="match status" value="1"/>
</dbReference>
<dbReference type="Proteomes" id="UP001156441">
    <property type="component" value="Unassembled WGS sequence"/>
</dbReference>
<dbReference type="PANTHER" id="PTHR11019:SF199">
    <property type="entry name" value="HTH-TYPE TRANSCRIPTIONAL REGULATOR NIMR"/>
    <property type="match status" value="1"/>
</dbReference>
<dbReference type="EMBL" id="JAFFZE010000012">
    <property type="protein sequence ID" value="MCT2584387.1"/>
    <property type="molecule type" value="Genomic_DNA"/>
</dbReference>
<dbReference type="InterPro" id="IPR020449">
    <property type="entry name" value="Tscrpt_reg_AraC-type_HTH"/>
</dbReference>
<keyword evidence="1" id="KW-0805">Transcription regulation</keyword>
<evidence type="ECO:0000259" key="4">
    <source>
        <dbReference type="PROSITE" id="PS01124"/>
    </source>
</evidence>
<dbReference type="PROSITE" id="PS00041">
    <property type="entry name" value="HTH_ARAC_FAMILY_1"/>
    <property type="match status" value="1"/>
</dbReference>
<dbReference type="PRINTS" id="PR00032">
    <property type="entry name" value="HTHARAC"/>
</dbReference>
<dbReference type="PANTHER" id="PTHR11019">
    <property type="entry name" value="HTH-TYPE TRANSCRIPTIONAL REGULATOR NIMR"/>
    <property type="match status" value="1"/>
</dbReference>
<organism evidence="5 6">
    <name type="scientific">Actinophytocola gossypii</name>
    <dbReference type="NCBI Taxonomy" id="2812003"/>
    <lineage>
        <taxon>Bacteria</taxon>
        <taxon>Bacillati</taxon>
        <taxon>Actinomycetota</taxon>
        <taxon>Actinomycetes</taxon>
        <taxon>Pseudonocardiales</taxon>
        <taxon>Pseudonocardiaceae</taxon>
    </lineage>
</organism>
<evidence type="ECO:0000256" key="1">
    <source>
        <dbReference type="ARBA" id="ARBA00023015"/>
    </source>
</evidence>
<evidence type="ECO:0000313" key="5">
    <source>
        <dbReference type="EMBL" id="MCT2584387.1"/>
    </source>
</evidence>
<keyword evidence="2" id="KW-0238">DNA-binding</keyword>
<evidence type="ECO:0000256" key="2">
    <source>
        <dbReference type="ARBA" id="ARBA00023125"/>
    </source>
</evidence>
<gene>
    <name evidence="5" type="ORF">JT362_14775</name>
</gene>
<dbReference type="PROSITE" id="PS01124">
    <property type="entry name" value="HTH_ARAC_FAMILY_2"/>
    <property type="match status" value="1"/>
</dbReference>